<dbReference type="Proteomes" id="UP000201465">
    <property type="component" value="Segment"/>
</dbReference>
<dbReference type="SUPFAM" id="SSF140860">
    <property type="entry name" value="Pseudo ankyrin repeat-like"/>
    <property type="match status" value="1"/>
</dbReference>
<dbReference type="KEGG" id="vg:30523305"/>
<evidence type="ECO:0000313" key="1">
    <source>
        <dbReference type="EMBL" id="SHO33406.1"/>
    </source>
</evidence>
<evidence type="ECO:0000313" key="2">
    <source>
        <dbReference type="Proteomes" id="UP000201465"/>
    </source>
</evidence>
<accession>A0A1M7XUP4</accession>
<name>A0A1M7XUP4_9VIRU</name>
<dbReference type="RefSeq" id="YP_009329278.1">
    <property type="nucleotide sequence ID" value="NC_032108.1"/>
</dbReference>
<proteinExistence type="predicted"/>
<sequence length="142" mass="16447">MGNRFTKLQLPLFLLEAIFSFSGGYNYLHRQVCSEFRRILPEVDHLAYIDALLGDERAPKGLKDSHELLDLSVEKGYLNILLFHGNYVLPWNFCITCARNGHLHMLQWAKKEGYVITQQVYREAVKADQGHVVQWLIDNNLS</sequence>
<dbReference type="EMBL" id="LT671577">
    <property type="protein sequence ID" value="SHO33406.1"/>
    <property type="molecule type" value="Genomic_DNA"/>
</dbReference>
<organism evidence="1 2">
    <name type="scientific">Cedratvirus A11</name>
    <dbReference type="NCBI Taxonomy" id="1903266"/>
    <lineage>
        <taxon>Viruses</taxon>
        <taxon>Pithoviruses</taxon>
        <taxon>Orthocedratvirinae</taxon>
        <taxon>Alphacedratvirus</taxon>
        <taxon>Alphacedratvirus aljazairmassiliense</taxon>
    </lineage>
</organism>
<keyword evidence="2" id="KW-1185">Reference proteome</keyword>
<protein>
    <submittedName>
        <fullName evidence="1">Pseudo ankyrin repeat-like</fullName>
    </submittedName>
</protein>
<reference evidence="1 2" key="1">
    <citation type="submission" date="2016-11" db="EMBL/GenBank/DDBJ databases">
        <authorList>
            <consortium name="Urmite Genomes"/>
        </authorList>
    </citation>
    <scope>NUCLEOTIDE SEQUENCE [LARGE SCALE GENOMIC DNA]</scope>
    <source>
        <strain evidence="1 2">A11</strain>
    </source>
</reference>
<dbReference type="GeneID" id="30523305"/>
<gene>
    <name evidence="1" type="ORF">BQ3484_338</name>
</gene>